<dbReference type="EMBL" id="JAVKGS010000001">
    <property type="protein sequence ID" value="MDR5691574.1"/>
    <property type="molecule type" value="Genomic_DNA"/>
</dbReference>
<dbReference type="Proteomes" id="UP001260072">
    <property type="component" value="Unassembled WGS sequence"/>
</dbReference>
<evidence type="ECO:0000313" key="2">
    <source>
        <dbReference type="Proteomes" id="UP001260072"/>
    </source>
</evidence>
<dbReference type="RefSeq" id="WP_310520181.1">
    <property type="nucleotide sequence ID" value="NZ_BAABBS010000003.1"/>
</dbReference>
<sequence>MLLLAADAALIWYAMDASRASVLPASAAGSPAQLPVLPESTPTEVAPTPVPTPADVANAAPVSVVLAAFDDRVAYRAAMGSCPTARGVVEVTTDGGATWAPAQLAEASAPAAITVISEVEASVLAATVDDCDAVAFRTFVQGADWAPGPSFDSAWRLDGAEVVAPSGTRSAPCAAPAQVSAADAASAAVLCGDSTVATTADGGATWAATAPVPGAIALAMSAGDAGSGIRLLVAGQGDCVDGVQAGVLASGTTSPGALGECVTTDAAPGASTIAVDLGGGLWLWTGTQVLRSSDGGATW</sequence>
<dbReference type="SUPFAM" id="SSF110296">
    <property type="entry name" value="Oligoxyloglucan reducing end-specific cellobiohydrolase"/>
    <property type="match status" value="1"/>
</dbReference>
<reference evidence="2" key="1">
    <citation type="submission" date="2023-07" db="EMBL/GenBank/DDBJ databases">
        <title>Description of three actinobacteria isolated from air of manufacturing shop in a pharmaceutical factory.</title>
        <authorList>
            <person name="Zhang D.-F."/>
        </authorList>
    </citation>
    <scope>NUCLEOTIDE SEQUENCE [LARGE SCALE GENOMIC DNA]</scope>
    <source>
        <strain evidence="2">CCTCC AB 2011122</strain>
    </source>
</reference>
<gene>
    <name evidence="1" type="ORF">RH861_05790</name>
</gene>
<comment type="caution">
    <text evidence="1">The sequence shown here is derived from an EMBL/GenBank/DDBJ whole genome shotgun (WGS) entry which is preliminary data.</text>
</comment>
<evidence type="ECO:0008006" key="3">
    <source>
        <dbReference type="Google" id="ProtNLM"/>
    </source>
</evidence>
<name>A0ABU1FIJ1_9MICO</name>
<protein>
    <recommendedName>
        <fullName evidence="3">Exo-alpha-sialidase</fullName>
    </recommendedName>
</protein>
<dbReference type="Gene3D" id="2.130.10.10">
    <property type="entry name" value="YVTN repeat-like/Quinoprotein amine dehydrogenase"/>
    <property type="match status" value="1"/>
</dbReference>
<dbReference type="InterPro" id="IPR015943">
    <property type="entry name" value="WD40/YVTN_repeat-like_dom_sf"/>
</dbReference>
<evidence type="ECO:0000313" key="1">
    <source>
        <dbReference type="EMBL" id="MDR5691574.1"/>
    </source>
</evidence>
<proteinExistence type="predicted"/>
<keyword evidence="2" id="KW-1185">Reference proteome</keyword>
<organism evidence="1 2">
    <name type="scientific">Agromyces indicus</name>
    <dbReference type="NCBI Taxonomy" id="758919"/>
    <lineage>
        <taxon>Bacteria</taxon>
        <taxon>Bacillati</taxon>
        <taxon>Actinomycetota</taxon>
        <taxon>Actinomycetes</taxon>
        <taxon>Micrococcales</taxon>
        <taxon>Microbacteriaceae</taxon>
        <taxon>Agromyces</taxon>
    </lineage>
</organism>
<accession>A0ABU1FIJ1</accession>